<dbReference type="Proteomes" id="UP000719942">
    <property type="component" value="Unassembled WGS sequence"/>
</dbReference>
<dbReference type="Gene3D" id="2.20.28.30">
    <property type="entry name" value="RNA polymerase ii, chain L"/>
    <property type="match status" value="1"/>
</dbReference>
<proteinExistence type="predicted"/>
<evidence type="ECO:0008006" key="3">
    <source>
        <dbReference type="Google" id="ProtNLM"/>
    </source>
</evidence>
<accession>A0ABS7DL82</accession>
<dbReference type="EMBL" id="JAGFNZ010000001">
    <property type="protein sequence ID" value="MBW7571973.1"/>
    <property type="molecule type" value="Genomic_DNA"/>
</dbReference>
<dbReference type="Pfam" id="PF07295">
    <property type="entry name" value="DUF1451"/>
    <property type="match status" value="1"/>
</dbReference>
<reference evidence="1 2" key="1">
    <citation type="submission" date="2021-03" db="EMBL/GenBank/DDBJ databases">
        <title>Caproiciproducens sp. nov. isolated from feces of cow.</title>
        <authorList>
            <person name="Choi J.-Y."/>
        </authorList>
    </citation>
    <scope>NUCLEOTIDE SEQUENCE [LARGE SCALE GENOMIC DNA]</scope>
    <source>
        <strain evidence="1 2">AGMB10547</strain>
    </source>
</reference>
<gene>
    <name evidence="1" type="ORF">J5W02_04040</name>
</gene>
<name>A0ABS7DL82_9FIRM</name>
<comment type="caution">
    <text evidence="1">The sequence shown here is derived from an EMBL/GenBank/DDBJ whole genome shotgun (WGS) entry which is preliminary data.</text>
</comment>
<organism evidence="1 2">
    <name type="scientific">Caproiciproducens faecalis</name>
    <dbReference type="NCBI Taxonomy" id="2820301"/>
    <lineage>
        <taxon>Bacteria</taxon>
        <taxon>Bacillati</taxon>
        <taxon>Bacillota</taxon>
        <taxon>Clostridia</taxon>
        <taxon>Eubacteriales</taxon>
        <taxon>Acutalibacteraceae</taxon>
        <taxon>Caproiciproducens</taxon>
    </lineage>
</organism>
<protein>
    <recommendedName>
        <fullName evidence="3">Zinc ribbon-containing protein</fullName>
    </recommendedName>
</protein>
<dbReference type="InterPro" id="IPR009912">
    <property type="entry name" value="DUF1451"/>
</dbReference>
<evidence type="ECO:0000313" key="2">
    <source>
        <dbReference type="Proteomes" id="UP000719942"/>
    </source>
</evidence>
<sequence>MDKAGEKPGLGRYKCKTCGEIVVLNDDSHSLPNCPKCGNETYQRVINQ</sequence>
<evidence type="ECO:0000313" key="1">
    <source>
        <dbReference type="EMBL" id="MBW7571973.1"/>
    </source>
</evidence>
<keyword evidence="2" id="KW-1185">Reference proteome</keyword>